<feature type="region of interest" description="Disordered" evidence="1">
    <location>
        <begin position="29"/>
        <end position="64"/>
    </location>
</feature>
<proteinExistence type="predicted"/>
<evidence type="ECO:0000256" key="2">
    <source>
        <dbReference type="SAM" id="SignalP"/>
    </source>
</evidence>
<keyword evidence="2" id="KW-0732">Signal</keyword>
<protein>
    <submittedName>
        <fullName evidence="3">Phosphate-selective porin</fullName>
    </submittedName>
</protein>
<dbReference type="InterPro" id="IPR023614">
    <property type="entry name" value="Porin_dom_sf"/>
</dbReference>
<feature type="signal peptide" evidence="2">
    <location>
        <begin position="1"/>
        <end position="26"/>
    </location>
</feature>
<accession>A0A143PIP6</accession>
<reference evidence="3 4" key="1">
    <citation type="journal article" date="2016" name="Genome Announc.">
        <title>First Complete Genome Sequence of a Subdivision 6 Acidobacterium Strain.</title>
        <authorList>
            <person name="Huang S."/>
            <person name="Vieira S."/>
            <person name="Bunk B."/>
            <person name="Riedel T."/>
            <person name="Sproer C."/>
            <person name="Overmann J."/>
        </authorList>
    </citation>
    <scope>NUCLEOTIDE SEQUENCE [LARGE SCALE GENOMIC DNA]</scope>
    <source>
        <strain evidence="4">DSM 100886 HEG_-6_39</strain>
    </source>
</reference>
<dbReference type="STRING" id="1855912.LuPra_01470"/>
<organism evidence="3 4">
    <name type="scientific">Luteitalea pratensis</name>
    <dbReference type="NCBI Taxonomy" id="1855912"/>
    <lineage>
        <taxon>Bacteria</taxon>
        <taxon>Pseudomonadati</taxon>
        <taxon>Acidobacteriota</taxon>
        <taxon>Vicinamibacteria</taxon>
        <taxon>Vicinamibacterales</taxon>
        <taxon>Vicinamibacteraceae</taxon>
        <taxon>Luteitalea</taxon>
    </lineage>
</organism>
<dbReference type="InterPro" id="IPR010870">
    <property type="entry name" value="Porin_O/P"/>
</dbReference>
<dbReference type="AlphaFoldDB" id="A0A143PIP6"/>
<dbReference type="KEGG" id="abac:LuPra_01470"/>
<dbReference type="Gene3D" id="2.40.160.10">
    <property type="entry name" value="Porin"/>
    <property type="match status" value="1"/>
</dbReference>
<dbReference type="OrthoDB" id="9807854at2"/>
<evidence type="ECO:0000313" key="3">
    <source>
        <dbReference type="EMBL" id="AMY08276.1"/>
    </source>
</evidence>
<dbReference type="Pfam" id="PF07396">
    <property type="entry name" value="Porin_O_P"/>
    <property type="match status" value="2"/>
</dbReference>
<evidence type="ECO:0000313" key="4">
    <source>
        <dbReference type="Proteomes" id="UP000076079"/>
    </source>
</evidence>
<feature type="compositionally biased region" description="Basic and acidic residues" evidence="1">
    <location>
        <begin position="51"/>
        <end position="60"/>
    </location>
</feature>
<dbReference type="EMBL" id="CP015136">
    <property type="protein sequence ID" value="AMY08276.1"/>
    <property type="molecule type" value="Genomic_DNA"/>
</dbReference>
<evidence type="ECO:0000256" key="1">
    <source>
        <dbReference type="SAM" id="MobiDB-lite"/>
    </source>
</evidence>
<reference evidence="4" key="2">
    <citation type="submission" date="2016-04" db="EMBL/GenBank/DDBJ databases">
        <title>First Complete Genome Sequence of a Subdivision 6 Acidobacterium.</title>
        <authorList>
            <person name="Huang S."/>
            <person name="Vieira S."/>
            <person name="Bunk B."/>
            <person name="Riedel T."/>
            <person name="Sproeer C."/>
            <person name="Overmann J."/>
        </authorList>
    </citation>
    <scope>NUCLEOTIDE SEQUENCE [LARGE SCALE GENOMIC DNA]</scope>
    <source>
        <strain evidence="4">DSM 100886 HEG_-6_39</strain>
    </source>
</reference>
<sequence length="452" mass="49321" precursor="true">MSRAVRWGATLCALGLVVATTAPVYAQGAEGTQGAPQGQTPANPPPGQDPAKPDGDDQKKAKPVGFRWNKGLSLRLGEAGHIDFKVRLQGDLQDSEGPTGDDDDPSFDFARRRVGIEGELFDLIEFQVERELTGDEPWRDVYVNVRPVTSVQFQGGHFKLPFSLDQNTGSTNLDFVYRSLAARQLAPGRDPGVMVHGRVLPRRVLRYEAGVFSDDGRNARTNNPDKVWGGKTIAGRVAVQPWRTLESVLEDLQVGVAATRSDVPEGIPSLRGQAVLGAVFYDPETPVLGLRRRTGVEARWRPGPFSLKSEYMRVTTAREGQSVESTDLSPLLGSGWYVSGTWALTGERKASGLDEPRRPLFQGGIGAIELAARTEALDFRSTGEGEAFSGPRADVIPPIADRVFTFGINWYLNRYLKVQANVVRESFSDAERSPTPGDPVIVSTLLRVQLTL</sequence>
<dbReference type="RefSeq" id="WP_110170134.1">
    <property type="nucleotide sequence ID" value="NZ_CP015136.1"/>
</dbReference>
<gene>
    <name evidence="3" type="ORF">LuPra_01470</name>
</gene>
<name>A0A143PIP6_LUTPR</name>
<dbReference type="Proteomes" id="UP000076079">
    <property type="component" value="Chromosome"/>
</dbReference>
<feature type="chain" id="PRO_5007511405" evidence="2">
    <location>
        <begin position="27"/>
        <end position="452"/>
    </location>
</feature>
<keyword evidence="4" id="KW-1185">Reference proteome</keyword>